<dbReference type="InterPro" id="IPR051564">
    <property type="entry name" value="LRR_receptor-like_kinase"/>
</dbReference>
<dbReference type="EnsemblMetazoa" id="Aqu2.1.37006_001">
    <property type="protein sequence ID" value="Aqu2.1.37006_001"/>
    <property type="gene ID" value="Aqu2.1.37006"/>
</dbReference>
<accession>A0A1X7VAG0</accession>
<dbReference type="PANTHER" id="PTHR48055:SF46">
    <property type="entry name" value="LEUCINE-RICH REPEAT SERINE_THREONINE-PROTEIN KINASE 1"/>
    <property type="match status" value="1"/>
</dbReference>
<reference evidence="2" key="1">
    <citation type="submission" date="2017-05" db="UniProtKB">
        <authorList>
            <consortium name="EnsemblMetazoa"/>
        </authorList>
    </citation>
    <scope>IDENTIFICATION</scope>
</reference>
<dbReference type="InterPro" id="IPR011009">
    <property type="entry name" value="Kinase-like_dom_sf"/>
</dbReference>
<protein>
    <recommendedName>
        <fullName evidence="1">Protein kinase domain-containing protein</fullName>
    </recommendedName>
</protein>
<organism evidence="2">
    <name type="scientific">Amphimedon queenslandica</name>
    <name type="common">Sponge</name>
    <dbReference type="NCBI Taxonomy" id="400682"/>
    <lineage>
        <taxon>Eukaryota</taxon>
        <taxon>Metazoa</taxon>
        <taxon>Porifera</taxon>
        <taxon>Demospongiae</taxon>
        <taxon>Heteroscleromorpha</taxon>
        <taxon>Haplosclerida</taxon>
        <taxon>Niphatidae</taxon>
        <taxon>Amphimedon</taxon>
    </lineage>
</organism>
<name>A0A1X7VAG0_AMPQE</name>
<proteinExistence type="predicted"/>
<sequence length="172" mass="19792">MTLYISSAVSVDEHVKETAHFDVTFQPLTVDSLHFFLEEIISATDHFNKSREIKSVAMKGSEAMARGSSESQQIETELKALMKCQILSPKHFRNYGILFFIQALVSRYMENGSLYLWIHKTNAGYMQQWKLTWDCRISILKHVFRGVAYLHAGDKPIIHQDIKSLVAYLSTF</sequence>
<dbReference type="InterPro" id="IPR000719">
    <property type="entry name" value="Prot_kinase_dom"/>
</dbReference>
<dbReference type="GO" id="GO:0004672">
    <property type="term" value="F:protein kinase activity"/>
    <property type="evidence" value="ECO:0007669"/>
    <property type="project" value="InterPro"/>
</dbReference>
<dbReference type="OrthoDB" id="4062651at2759"/>
<feature type="domain" description="Protein kinase" evidence="1">
    <location>
        <begin position="1"/>
        <end position="172"/>
    </location>
</feature>
<dbReference type="AlphaFoldDB" id="A0A1X7VAG0"/>
<dbReference type="Gene3D" id="1.10.510.10">
    <property type="entry name" value="Transferase(Phosphotransferase) domain 1"/>
    <property type="match status" value="1"/>
</dbReference>
<dbReference type="GO" id="GO:0016020">
    <property type="term" value="C:membrane"/>
    <property type="evidence" value="ECO:0007669"/>
    <property type="project" value="TreeGrafter"/>
</dbReference>
<dbReference type="InParanoid" id="A0A1X7VAG0"/>
<dbReference type="PANTHER" id="PTHR48055">
    <property type="entry name" value="LEUCINE-RICH REPEAT RECEPTOR PROTEIN KINASE EMS1"/>
    <property type="match status" value="1"/>
</dbReference>
<dbReference type="GO" id="GO:0005524">
    <property type="term" value="F:ATP binding"/>
    <property type="evidence" value="ECO:0007669"/>
    <property type="project" value="InterPro"/>
</dbReference>
<evidence type="ECO:0000259" key="1">
    <source>
        <dbReference type="PROSITE" id="PS50011"/>
    </source>
</evidence>
<dbReference type="Pfam" id="PF07714">
    <property type="entry name" value="PK_Tyr_Ser-Thr"/>
    <property type="match status" value="1"/>
</dbReference>
<evidence type="ECO:0000313" key="2">
    <source>
        <dbReference type="EnsemblMetazoa" id="Aqu2.1.37006_001"/>
    </source>
</evidence>
<dbReference type="InterPro" id="IPR001245">
    <property type="entry name" value="Ser-Thr/Tyr_kinase_cat_dom"/>
</dbReference>
<dbReference type="PROSITE" id="PS50011">
    <property type="entry name" value="PROTEIN_KINASE_DOM"/>
    <property type="match status" value="1"/>
</dbReference>
<dbReference type="SUPFAM" id="SSF56112">
    <property type="entry name" value="Protein kinase-like (PK-like)"/>
    <property type="match status" value="1"/>
</dbReference>